<evidence type="ECO:0000313" key="1">
    <source>
        <dbReference type="EMBL" id="KAL3497598.1"/>
    </source>
</evidence>
<name>A0ABD2XVT6_9GENT</name>
<gene>
    <name evidence="1" type="ORF">ACH5RR_040330</name>
</gene>
<keyword evidence="2" id="KW-1185">Reference proteome</keyword>
<protein>
    <recommendedName>
        <fullName evidence="3">Gag/pol protein</fullName>
    </recommendedName>
</protein>
<proteinExistence type="predicted"/>
<accession>A0ABD2XVT6</accession>
<dbReference type="Proteomes" id="UP001630127">
    <property type="component" value="Unassembled WGS sequence"/>
</dbReference>
<dbReference type="EMBL" id="JBJUIK010000017">
    <property type="protein sequence ID" value="KAL3497598.1"/>
    <property type="molecule type" value="Genomic_DNA"/>
</dbReference>
<dbReference type="PANTHER" id="PTHR11439:SF496">
    <property type="entry name" value="RNA-DIRECTED DNA POLYMERASE"/>
    <property type="match status" value="1"/>
</dbReference>
<dbReference type="PANTHER" id="PTHR11439">
    <property type="entry name" value="GAG-POL-RELATED RETROTRANSPOSON"/>
    <property type="match status" value="1"/>
</dbReference>
<reference evidence="1 2" key="1">
    <citation type="submission" date="2024-11" db="EMBL/GenBank/DDBJ databases">
        <title>A near-complete genome assembly of Cinchona calisaya.</title>
        <authorList>
            <person name="Lian D.C."/>
            <person name="Zhao X.W."/>
            <person name="Wei L."/>
        </authorList>
    </citation>
    <scope>NUCLEOTIDE SEQUENCE [LARGE SCALE GENOMIC DNA]</scope>
    <source>
        <tissue evidence="1">Nenye</tissue>
    </source>
</reference>
<sequence length="192" mass="22057">MVVQKIFMKDLGEATYILGMKIYRDRSKRLLGLTQLTYIDKMLKRFSMDQSNKGYLPMSHGVYLSKDMCPKTDVERDSMKRIPYASAIGSIIYAMLYTRPDVSYALSVTSRFQSKPGSGHWMTVKNILKYLRKTKDIFLIHGGQKLTVYGYTDASFQSDKDDRKSRSGYLFTLNGGALSWKSSKRTPRLILQ</sequence>
<evidence type="ECO:0000313" key="2">
    <source>
        <dbReference type="Proteomes" id="UP001630127"/>
    </source>
</evidence>
<evidence type="ECO:0008006" key="3">
    <source>
        <dbReference type="Google" id="ProtNLM"/>
    </source>
</evidence>
<organism evidence="1 2">
    <name type="scientific">Cinchona calisaya</name>
    <dbReference type="NCBI Taxonomy" id="153742"/>
    <lineage>
        <taxon>Eukaryota</taxon>
        <taxon>Viridiplantae</taxon>
        <taxon>Streptophyta</taxon>
        <taxon>Embryophyta</taxon>
        <taxon>Tracheophyta</taxon>
        <taxon>Spermatophyta</taxon>
        <taxon>Magnoliopsida</taxon>
        <taxon>eudicotyledons</taxon>
        <taxon>Gunneridae</taxon>
        <taxon>Pentapetalae</taxon>
        <taxon>asterids</taxon>
        <taxon>lamiids</taxon>
        <taxon>Gentianales</taxon>
        <taxon>Rubiaceae</taxon>
        <taxon>Cinchonoideae</taxon>
        <taxon>Cinchoneae</taxon>
        <taxon>Cinchona</taxon>
    </lineage>
</organism>
<comment type="caution">
    <text evidence="1">The sequence shown here is derived from an EMBL/GenBank/DDBJ whole genome shotgun (WGS) entry which is preliminary data.</text>
</comment>
<dbReference type="AlphaFoldDB" id="A0ABD2XVT6"/>